<proteinExistence type="predicted"/>
<evidence type="ECO:0000313" key="2">
    <source>
        <dbReference type="EMBL" id="SVB69302.1"/>
    </source>
</evidence>
<accession>A0A382G364</accession>
<sequence>MKNLKKYIHYLRISAAAEEFSFGLFMAAVFFVAYLIVGGFFVFLSGSKLLFINAILISLIIPFLNVYLVQSDPPYPGLAVISLLSLAFAIHTSGPIFTPSSFCSSTWSTTTKVTPSLGFEDGKYTYQEEKETRRVSDQSTCMRDSVDYMFNSEVHGTMFILSWVSFGIFGLIFLFTNTTTDRFSSQSSGGTSSRKANNPLDQEILNCEQIMEDVISNEKALPKSFYKQVMKVSDMLTYFEIFKEYKEKISRHVKIENLLEFASERAPQTFNGDKQEVQKLLNETLRERKYYPRPKTVKELQEKLSFSPGQGYYYEDEWERWWGKL</sequence>
<gene>
    <name evidence="2" type="ORF">METZ01_LOCUS222156</name>
</gene>
<keyword evidence="1" id="KW-0812">Transmembrane</keyword>
<keyword evidence="1" id="KW-0472">Membrane</keyword>
<keyword evidence="1" id="KW-1133">Transmembrane helix</keyword>
<feature type="transmembrane region" description="Helical" evidence="1">
    <location>
        <begin position="20"/>
        <end position="44"/>
    </location>
</feature>
<name>A0A382G364_9ZZZZ</name>
<evidence type="ECO:0000256" key="1">
    <source>
        <dbReference type="SAM" id="Phobius"/>
    </source>
</evidence>
<organism evidence="2">
    <name type="scientific">marine metagenome</name>
    <dbReference type="NCBI Taxonomy" id="408172"/>
    <lineage>
        <taxon>unclassified sequences</taxon>
        <taxon>metagenomes</taxon>
        <taxon>ecological metagenomes</taxon>
    </lineage>
</organism>
<protein>
    <submittedName>
        <fullName evidence="2">Uncharacterized protein</fullName>
    </submittedName>
</protein>
<feature type="transmembrane region" description="Helical" evidence="1">
    <location>
        <begin position="75"/>
        <end position="97"/>
    </location>
</feature>
<dbReference type="AlphaFoldDB" id="A0A382G364"/>
<dbReference type="EMBL" id="UINC01053139">
    <property type="protein sequence ID" value="SVB69302.1"/>
    <property type="molecule type" value="Genomic_DNA"/>
</dbReference>
<feature type="transmembrane region" description="Helical" evidence="1">
    <location>
        <begin position="50"/>
        <end position="68"/>
    </location>
</feature>
<reference evidence="2" key="1">
    <citation type="submission" date="2018-05" db="EMBL/GenBank/DDBJ databases">
        <authorList>
            <person name="Lanie J.A."/>
            <person name="Ng W.-L."/>
            <person name="Kazmierczak K.M."/>
            <person name="Andrzejewski T.M."/>
            <person name="Davidsen T.M."/>
            <person name="Wayne K.J."/>
            <person name="Tettelin H."/>
            <person name="Glass J.I."/>
            <person name="Rusch D."/>
            <person name="Podicherti R."/>
            <person name="Tsui H.-C.T."/>
            <person name="Winkler M.E."/>
        </authorList>
    </citation>
    <scope>NUCLEOTIDE SEQUENCE</scope>
</reference>
<feature type="transmembrane region" description="Helical" evidence="1">
    <location>
        <begin position="154"/>
        <end position="175"/>
    </location>
</feature>